<evidence type="ECO:0000313" key="2">
    <source>
        <dbReference type="EMBL" id="KKS16364.1"/>
    </source>
</evidence>
<proteinExistence type="predicted"/>
<protein>
    <submittedName>
        <fullName evidence="2">Uncharacterized protein</fullName>
    </submittedName>
</protein>
<dbReference type="InterPro" id="IPR029063">
    <property type="entry name" value="SAM-dependent_MTases_sf"/>
</dbReference>
<accession>A0A0G0WUC3</accession>
<reference evidence="2 3" key="1">
    <citation type="journal article" date="2015" name="Nature">
        <title>rRNA introns, odd ribosomes, and small enigmatic genomes across a large radiation of phyla.</title>
        <authorList>
            <person name="Brown C.T."/>
            <person name="Hug L.A."/>
            <person name="Thomas B.C."/>
            <person name="Sharon I."/>
            <person name="Castelle C.J."/>
            <person name="Singh A."/>
            <person name="Wilkins M.J."/>
            <person name="Williams K.H."/>
            <person name="Banfield J.F."/>
        </authorList>
    </citation>
    <scope>NUCLEOTIDE SEQUENCE [LARGE SCALE GENOMIC DNA]</scope>
</reference>
<dbReference type="Gene3D" id="3.40.50.150">
    <property type="entry name" value="Vaccinia Virus protein VP39"/>
    <property type="match status" value="1"/>
</dbReference>
<keyword evidence="1" id="KW-0812">Transmembrane</keyword>
<evidence type="ECO:0000313" key="3">
    <source>
        <dbReference type="Proteomes" id="UP000034163"/>
    </source>
</evidence>
<gene>
    <name evidence="2" type="ORF">UU72_C0023G0019</name>
</gene>
<name>A0A0G0WUC3_UNCKA</name>
<dbReference type="EMBL" id="LCBS01000023">
    <property type="protein sequence ID" value="KKS16364.1"/>
    <property type="molecule type" value="Genomic_DNA"/>
</dbReference>
<evidence type="ECO:0000256" key="1">
    <source>
        <dbReference type="SAM" id="Phobius"/>
    </source>
</evidence>
<sequence>MSSKPQILYISLLPVILLVALALGAGYFLMKDDIKLPSLNKEPEVRRLEDFPTVVYSDEVIDKQRNVIKTQEELENFLRTVDPSGNLALSEKINFEKEFLLGVTTSTQEKTGTTLKVRKLYENKENKKLSVAIKQMENPEECESDLQKNVAVDIVAVSKTDYEISFEVAKETNAECE</sequence>
<feature type="transmembrane region" description="Helical" evidence="1">
    <location>
        <begin position="6"/>
        <end position="29"/>
    </location>
</feature>
<keyword evidence="1" id="KW-0472">Membrane</keyword>
<dbReference type="AlphaFoldDB" id="A0A0G0WUC3"/>
<organism evidence="2 3">
    <name type="scientific">candidate division WWE3 bacterium GW2011_GWB1_41_6</name>
    <dbReference type="NCBI Taxonomy" id="1619112"/>
    <lineage>
        <taxon>Bacteria</taxon>
        <taxon>Katanobacteria</taxon>
    </lineage>
</organism>
<keyword evidence="1" id="KW-1133">Transmembrane helix</keyword>
<dbReference type="Proteomes" id="UP000034163">
    <property type="component" value="Unassembled WGS sequence"/>
</dbReference>
<comment type="caution">
    <text evidence="2">The sequence shown here is derived from an EMBL/GenBank/DDBJ whole genome shotgun (WGS) entry which is preliminary data.</text>
</comment>